<evidence type="ECO:0000256" key="3">
    <source>
        <dbReference type="ARBA" id="ARBA00022448"/>
    </source>
</evidence>
<dbReference type="PANTHER" id="PTHR30026:SF20">
    <property type="entry name" value="OUTER MEMBRANE PROTEIN TOLC"/>
    <property type="match status" value="1"/>
</dbReference>
<comment type="similarity">
    <text evidence="2">Belongs to the outer membrane factor (OMF) (TC 1.B.17) family.</text>
</comment>
<comment type="caution">
    <text evidence="9">The sequence shown here is derived from an EMBL/GenBank/DDBJ whole genome shotgun (WGS) entry which is preliminary data.</text>
</comment>
<dbReference type="PANTHER" id="PTHR30026">
    <property type="entry name" value="OUTER MEMBRANE PROTEIN TOLC"/>
    <property type="match status" value="1"/>
</dbReference>
<evidence type="ECO:0000256" key="8">
    <source>
        <dbReference type="SAM" id="SignalP"/>
    </source>
</evidence>
<evidence type="ECO:0000256" key="6">
    <source>
        <dbReference type="ARBA" id="ARBA00023136"/>
    </source>
</evidence>
<dbReference type="GO" id="GO:0015562">
    <property type="term" value="F:efflux transmembrane transporter activity"/>
    <property type="evidence" value="ECO:0007669"/>
    <property type="project" value="InterPro"/>
</dbReference>
<keyword evidence="10" id="KW-1185">Reference proteome</keyword>
<feature type="chain" id="PRO_5029739719" description="Outer membrane efflux protein" evidence="8">
    <location>
        <begin position="20"/>
        <end position="435"/>
    </location>
</feature>
<dbReference type="InterPro" id="IPR051906">
    <property type="entry name" value="TolC-like"/>
</dbReference>
<evidence type="ECO:0000256" key="1">
    <source>
        <dbReference type="ARBA" id="ARBA00004442"/>
    </source>
</evidence>
<evidence type="ECO:0000313" key="10">
    <source>
        <dbReference type="Proteomes" id="UP000503640"/>
    </source>
</evidence>
<dbReference type="GO" id="GO:1990281">
    <property type="term" value="C:efflux pump complex"/>
    <property type="evidence" value="ECO:0007669"/>
    <property type="project" value="TreeGrafter"/>
</dbReference>
<evidence type="ECO:0000256" key="4">
    <source>
        <dbReference type="ARBA" id="ARBA00022452"/>
    </source>
</evidence>
<accession>A0A7I9VGM1</accession>
<feature type="signal peptide" evidence="8">
    <location>
        <begin position="1"/>
        <end position="19"/>
    </location>
</feature>
<evidence type="ECO:0008006" key="11">
    <source>
        <dbReference type="Google" id="ProtNLM"/>
    </source>
</evidence>
<dbReference type="SUPFAM" id="SSF56954">
    <property type="entry name" value="Outer membrane efflux proteins (OEP)"/>
    <property type="match status" value="1"/>
</dbReference>
<dbReference type="GO" id="GO:0009279">
    <property type="term" value="C:cell outer membrane"/>
    <property type="evidence" value="ECO:0007669"/>
    <property type="project" value="UniProtKB-SubCell"/>
</dbReference>
<dbReference type="Pfam" id="PF02321">
    <property type="entry name" value="OEP"/>
    <property type="match status" value="2"/>
</dbReference>
<keyword evidence="7" id="KW-0998">Cell outer membrane</keyword>
<keyword evidence="6" id="KW-0472">Membrane</keyword>
<keyword evidence="8" id="KW-0732">Signal</keyword>
<gene>
    <name evidence="9" type="ORF">AMYX_02850</name>
</gene>
<sequence length="435" mass="45711">MRMARFLVALGAVMAAAHASALQPLEEFLRGARASGADDAEARALHRQAGADAQGALGRALPRLSLRGTYTRNQYETDVDLPAAGGGTPATVTITPKGQLDGSATLDVPLVNLATFAGIAAARTGARAAGIAAAATDLRVQAQVAQDYYQLVANVSLVGSSKRALEVARASLQTAERLHAAGSVPLLDVDRAGGEVERDVQQVAAAELQVALVARALASASGVTPELDREVTLADDLHEEPPLERFQPPDDHLPSLAAAIERRVSAEQLATAQRLALVPSLSASITERGTNATGFSGREFYWQGVVALTWSFDLTTVANIRSQDAAADAARAREQRARLAARDDIHATWRTVATDIARSRSARVQAQVNARAAQLALERYQAGTATQLDLLQAQRDAFAADAGRIQADADLVNARAQLRIAAGVSLLEPRAEVAP</sequence>
<keyword evidence="5" id="KW-0812">Transmembrane</keyword>
<dbReference type="GO" id="GO:0015288">
    <property type="term" value="F:porin activity"/>
    <property type="evidence" value="ECO:0007669"/>
    <property type="project" value="TreeGrafter"/>
</dbReference>
<evidence type="ECO:0000256" key="5">
    <source>
        <dbReference type="ARBA" id="ARBA00022692"/>
    </source>
</evidence>
<dbReference type="Gene3D" id="1.20.1600.10">
    <property type="entry name" value="Outer membrane efflux proteins (OEP)"/>
    <property type="match status" value="1"/>
</dbReference>
<organism evidence="9 10">
    <name type="scientific">Anaeromyxobacter diazotrophicus</name>
    <dbReference type="NCBI Taxonomy" id="2590199"/>
    <lineage>
        <taxon>Bacteria</taxon>
        <taxon>Pseudomonadati</taxon>
        <taxon>Myxococcota</taxon>
        <taxon>Myxococcia</taxon>
        <taxon>Myxococcales</taxon>
        <taxon>Cystobacterineae</taxon>
        <taxon>Anaeromyxobacteraceae</taxon>
        <taxon>Anaeromyxobacter</taxon>
    </lineage>
</organism>
<name>A0A7I9VGM1_9BACT</name>
<dbReference type="AlphaFoldDB" id="A0A7I9VGM1"/>
<proteinExistence type="inferred from homology"/>
<comment type="subcellular location">
    <subcellularLocation>
        <location evidence="1">Cell outer membrane</location>
    </subcellularLocation>
</comment>
<evidence type="ECO:0000256" key="2">
    <source>
        <dbReference type="ARBA" id="ARBA00007613"/>
    </source>
</evidence>
<keyword evidence="4" id="KW-1134">Transmembrane beta strand</keyword>
<dbReference type="EMBL" id="BJTG01000001">
    <property type="protein sequence ID" value="GEJ55544.1"/>
    <property type="molecule type" value="Genomic_DNA"/>
</dbReference>
<dbReference type="Proteomes" id="UP000503640">
    <property type="component" value="Unassembled WGS sequence"/>
</dbReference>
<protein>
    <recommendedName>
        <fullName evidence="11">Outer membrane efflux protein</fullName>
    </recommendedName>
</protein>
<dbReference type="InterPro" id="IPR003423">
    <property type="entry name" value="OMP_efflux"/>
</dbReference>
<reference evidence="10" key="1">
    <citation type="journal article" date="2020" name="Appl. Environ. Microbiol.">
        <title>Diazotrophic Anaeromyxobacter Isolates from Soils.</title>
        <authorList>
            <person name="Masuda Y."/>
            <person name="Yamanaka H."/>
            <person name="Xu Z.X."/>
            <person name="Shiratori Y."/>
            <person name="Aono T."/>
            <person name="Amachi S."/>
            <person name="Senoo K."/>
            <person name="Itoh H."/>
        </authorList>
    </citation>
    <scope>NUCLEOTIDE SEQUENCE [LARGE SCALE GENOMIC DNA]</scope>
    <source>
        <strain evidence="10">R267</strain>
    </source>
</reference>
<keyword evidence="3" id="KW-0813">Transport</keyword>
<evidence type="ECO:0000313" key="9">
    <source>
        <dbReference type="EMBL" id="GEJ55544.1"/>
    </source>
</evidence>
<evidence type="ECO:0000256" key="7">
    <source>
        <dbReference type="ARBA" id="ARBA00023237"/>
    </source>
</evidence>